<evidence type="ECO:0000313" key="9">
    <source>
        <dbReference type="EMBL" id="CZQ90560.1"/>
    </source>
</evidence>
<keyword evidence="5 8" id="KW-0812">Transmembrane</keyword>
<evidence type="ECO:0000313" key="10">
    <source>
        <dbReference type="Proteomes" id="UP000242754"/>
    </source>
</evidence>
<dbReference type="PANTHER" id="PTHR30269">
    <property type="entry name" value="TRANSMEMBRANE PROTEIN YFCA"/>
    <property type="match status" value="1"/>
</dbReference>
<dbReference type="STRING" id="140314.SAMN04488076_1286"/>
<feature type="transmembrane region" description="Helical" evidence="8">
    <location>
        <begin position="199"/>
        <end position="221"/>
    </location>
</feature>
<accession>A0A143YKF4</accession>
<protein>
    <recommendedName>
        <fullName evidence="8">Probable membrane transporter protein</fullName>
    </recommendedName>
</protein>
<evidence type="ECO:0000256" key="6">
    <source>
        <dbReference type="ARBA" id="ARBA00022989"/>
    </source>
</evidence>
<dbReference type="Proteomes" id="UP000242754">
    <property type="component" value="Unassembled WGS sequence"/>
</dbReference>
<keyword evidence="6 8" id="KW-1133">Transmembrane helix</keyword>
<evidence type="ECO:0000256" key="3">
    <source>
        <dbReference type="ARBA" id="ARBA00022448"/>
    </source>
</evidence>
<feature type="transmembrane region" description="Helical" evidence="8">
    <location>
        <begin position="6"/>
        <end position="26"/>
    </location>
</feature>
<comment type="similarity">
    <text evidence="2 8">Belongs to the 4-toluene sulfonate uptake permease (TSUP) (TC 2.A.102) family.</text>
</comment>
<dbReference type="AlphaFoldDB" id="A0A143YKF4"/>
<comment type="subcellular location">
    <subcellularLocation>
        <location evidence="1 8">Cell membrane</location>
        <topology evidence="1 8">Multi-pass membrane protein</topology>
    </subcellularLocation>
</comment>
<keyword evidence="4 8" id="KW-1003">Cell membrane</keyword>
<dbReference type="InterPro" id="IPR002781">
    <property type="entry name" value="TM_pro_TauE-like"/>
</dbReference>
<dbReference type="EMBL" id="FJNE01000003">
    <property type="protein sequence ID" value="CZQ90560.1"/>
    <property type="molecule type" value="Genomic_DNA"/>
</dbReference>
<organism evidence="9 10">
    <name type="scientific">Trichococcus palustris</name>
    <dbReference type="NCBI Taxonomy" id="140314"/>
    <lineage>
        <taxon>Bacteria</taxon>
        <taxon>Bacillati</taxon>
        <taxon>Bacillota</taxon>
        <taxon>Bacilli</taxon>
        <taxon>Lactobacillales</taxon>
        <taxon>Carnobacteriaceae</taxon>
        <taxon>Trichococcus</taxon>
    </lineage>
</organism>
<feature type="transmembrane region" description="Helical" evidence="8">
    <location>
        <begin position="132"/>
        <end position="160"/>
    </location>
</feature>
<proteinExistence type="inferred from homology"/>
<name>A0A143YKF4_9LACT</name>
<evidence type="ECO:0000256" key="8">
    <source>
        <dbReference type="RuleBase" id="RU363041"/>
    </source>
</evidence>
<dbReference type="RefSeq" id="WP_177194518.1">
    <property type="nucleotide sequence ID" value="NZ_FJNE01000003.1"/>
</dbReference>
<feature type="transmembrane region" description="Helical" evidence="8">
    <location>
        <begin position="77"/>
        <end position="95"/>
    </location>
</feature>
<sequence>MLGLTGLEIGMMIVAAIIIGFSKTGIQGATIPAVALVAIIFGGKASAGIMLPMLMFGDLIAIYQYGKQGKFSDVLKLLPAAVVGIVLGAIAGNYLDDRQFKMLMGIIVMVCLALLIYREVTKRVLRVPDHPVFHWGVGAISGFSSMVGNAAGPIFNVYLLTQELTKNKMIGTTAWFFFLMNLIKLPFHIFMWGTITWATFRYTLIMIPFIAFGAVLGIKLVRKINEVWYKRIIMMMTAIAALRLFM</sequence>
<evidence type="ECO:0000256" key="5">
    <source>
        <dbReference type="ARBA" id="ARBA00022692"/>
    </source>
</evidence>
<evidence type="ECO:0000256" key="2">
    <source>
        <dbReference type="ARBA" id="ARBA00009142"/>
    </source>
</evidence>
<keyword evidence="10" id="KW-1185">Reference proteome</keyword>
<reference evidence="9 10" key="1">
    <citation type="submission" date="2016-02" db="EMBL/GenBank/DDBJ databases">
        <authorList>
            <person name="Wen L."/>
            <person name="He K."/>
            <person name="Yang H."/>
        </authorList>
    </citation>
    <scope>NUCLEOTIDE SEQUENCE [LARGE SCALE GENOMIC DNA]</scope>
    <source>
        <strain evidence="9">Trichococcus palustris</strain>
    </source>
</reference>
<evidence type="ECO:0000256" key="4">
    <source>
        <dbReference type="ARBA" id="ARBA00022475"/>
    </source>
</evidence>
<dbReference type="Pfam" id="PF01925">
    <property type="entry name" value="TauE"/>
    <property type="match status" value="1"/>
</dbReference>
<evidence type="ECO:0000256" key="7">
    <source>
        <dbReference type="ARBA" id="ARBA00023136"/>
    </source>
</evidence>
<evidence type="ECO:0000256" key="1">
    <source>
        <dbReference type="ARBA" id="ARBA00004651"/>
    </source>
</evidence>
<keyword evidence="7 8" id="KW-0472">Membrane</keyword>
<dbReference type="PANTHER" id="PTHR30269:SF23">
    <property type="entry name" value="MEMBRANE TRANSPORTER PROTEIN YDHB-RELATED"/>
    <property type="match status" value="1"/>
</dbReference>
<gene>
    <name evidence="9" type="ORF">Tpal_1283</name>
</gene>
<keyword evidence="3" id="KW-0813">Transport</keyword>
<dbReference type="GO" id="GO:0005886">
    <property type="term" value="C:plasma membrane"/>
    <property type="evidence" value="ECO:0007669"/>
    <property type="project" value="UniProtKB-SubCell"/>
</dbReference>
<feature type="transmembrane region" description="Helical" evidence="8">
    <location>
        <begin position="102"/>
        <end position="120"/>
    </location>
</feature>
<dbReference type="InterPro" id="IPR052017">
    <property type="entry name" value="TSUP"/>
</dbReference>
<feature type="transmembrane region" description="Helical" evidence="8">
    <location>
        <begin position="33"/>
        <end position="57"/>
    </location>
</feature>
<feature type="transmembrane region" description="Helical" evidence="8">
    <location>
        <begin position="172"/>
        <end position="193"/>
    </location>
</feature>